<dbReference type="Gene3D" id="3.60.21.10">
    <property type="match status" value="1"/>
</dbReference>
<protein>
    <recommendedName>
        <fullName evidence="1">Calcineurin-like phosphoesterase domain-containing protein</fullName>
    </recommendedName>
</protein>
<gene>
    <name evidence="2" type="ORF">EJ06DRAFT_551415</name>
</gene>
<keyword evidence="3" id="KW-1185">Reference proteome</keyword>
<evidence type="ECO:0000313" key="2">
    <source>
        <dbReference type="EMBL" id="KAF2396919.1"/>
    </source>
</evidence>
<dbReference type="OrthoDB" id="550558at2759"/>
<accession>A0A6G1HM45</accession>
<sequence length="240" mass="27172">MNIHLECLRRTSEAFKSQKVSKRGRTTLVTSEGRACDVGRLIDYDTYLAFLARQVSPLERIFLVLGNHEFYGLSFTEAIREARSQEAEPVLAGRLVLLDQMRFDIPGTNVTILGCTLWTKIADHARDAVGRRVPDFRYVKRWTIDTHNAAHKADVVWLRDQIASIRAQDAERRILIATHHAPCVQGTLHPRLDNSPSDSGFATDLLREGSWCGADVWVFGHTHYSGDFEHFGVSVVSNRR</sequence>
<dbReference type="Pfam" id="PF00149">
    <property type="entry name" value="Metallophos"/>
    <property type="match status" value="1"/>
</dbReference>
<dbReference type="AlphaFoldDB" id="A0A6G1HM45"/>
<dbReference type="InterPro" id="IPR029052">
    <property type="entry name" value="Metallo-depent_PP-like"/>
</dbReference>
<dbReference type="InterPro" id="IPR004843">
    <property type="entry name" value="Calcineurin-like_PHP"/>
</dbReference>
<dbReference type="SUPFAM" id="SSF56300">
    <property type="entry name" value="Metallo-dependent phosphatases"/>
    <property type="match status" value="1"/>
</dbReference>
<organism evidence="2 3">
    <name type="scientific">Trichodelitschia bisporula</name>
    <dbReference type="NCBI Taxonomy" id="703511"/>
    <lineage>
        <taxon>Eukaryota</taxon>
        <taxon>Fungi</taxon>
        <taxon>Dikarya</taxon>
        <taxon>Ascomycota</taxon>
        <taxon>Pezizomycotina</taxon>
        <taxon>Dothideomycetes</taxon>
        <taxon>Dothideomycetes incertae sedis</taxon>
        <taxon>Phaeotrichales</taxon>
        <taxon>Phaeotrichaceae</taxon>
        <taxon>Trichodelitschia</taxon>
    </lineage>
</organism>
<dbReference type="PANTHER" id="PTHR37844:SF2">
    <property type="entry name" value="SER_THR PROTEIN PHOSPHATASE SUPERFAMILY (AFU_ORTHOLOGUE AFUA_1G14840)"/>
    <property type="match status" value="1"/>
</dbReference>
<evidence type="ECO:0000313" key="3">
    <source>
        <dbReference type="Proteomes" id="UP000799640"/>
    </source>
</evidence>
<dbReference type="EMBL" id="ML996705">
    <property type="protein sequence ID" value="KAF2396919.1"/>
    <property type="molecule type" value="Genomic_DNA"/>
</dbReference>
<name>A0A6G1HM45_9PEZI</name>
<reference evidence="2" key="1">
    <citation type="journal article" date="2020" name="Stud. Mycol.">
        <title>101 Dothideomycetes genomes: a test case for predicting lifestyles and emergence of pathogens.</title>
        <authorList>
            <person name="Haridas S."/>
            <person name="Albert R."/>
            <person name="Binder M."/>
            <person name="Bloem J."/>
            <person name="Labutti K."/>
            <person name="Salamov A."/>
            <person name="Andreopoulos B."/>
            <person name="Baker S."/>
            <person name="Barry K."/>
            <person name="Bills G."/>
            <person name="Bluhm B."/>
            <person name="Cannon C."/>
            <person name="Castanera R."/>
            <person name="Culley D."/>
            <person name="Daum C."/>
            <person name="Ezra D."/>
            <person name="Gonzalez J."/>
            <person name="Henrissat B."/>
            <person name="Kuo A."/>
            <person name="Liang C."/>
            <person name="Lipzen A."/>
            <person name="Lutzoni F."/>
            <person name="Magnuson J."/>
            <person name="Mondo S."/>
            <person name="Nolan M."/>
            <person name="Ohm R."/>
            <person name="Pangilinan J."/>
            <person name="Park H.-J."/>
            <person name="Ramirez L."/>
            <person name="Alfaro M."/>
            <person name="Sun H."/>
            <person name="Tritt A."/>
            <person name="Yoshinaga Y."/>
            <person name="Zwiers L.-H."/>
            <person name="Turgeon B."/>
            <person name="Goodwin S."/>
            <person name="Spatafora J."/>
            <person name="Crous P."/>
            <person name="Grigoriev I."/>
        </authorList>
    </citation>
    <scope>NUCLEOTIDE SEQUENCE</scope>
    <source>
        <strain evidence="2">CBS 262.69</strain>
    </source>
</reference>
<dbReference type="Proteomes" id="UP000799640">
    <property type="component" value="Unassembled WGS sequence"/>
</dbReference>
<proteinExistence type="predicted"/>
<dbReference type="PANTHER" id="PTHR37844">
    <property type="entry name" value="SER/THR PROTEIN PHOSPHATASE SUPERFAMILY (AFU_ORTHOLOGUE AFUA_1G14840)"/>
    <property type="match status" value="1"/>
</dbReference>
<feature type="domain" description="Calcineurin-like phosphoesterase" evidence="1">
    <location>
        <begin position="43"/>
        <end position="224"/>
    </location>
</feature>
<evidence type="ECO:0000259" key="1">
    <source>
        <dbReference type="Pfam" id="PF00149"/>
    </source>
</evidence>
<dbReference type="GO" id="GO:0016787">
    <property type="term" value="F:hydrolase activity"/>
    <property type="evidence" value="ECO:0007669"/>
    <property type="project" value="InterPro"/>
</dbReference>